<sequence>MTEKVLFLDASEILTILKRTGSKSHPLQGLNALVNRGDKFFFNDDFIEELEGAEEWDSKKGKLIQQWLKDNAIRLVAVDRVREEVSHSD</sequence>
<protein>
    <submittedName>
        <fullName evidence="1">Uncharacterized protein</fullName>
    </submittedName>
</protein>
<reference evidence="1 2" key="1">
    <citation type="journal article" date="2016" name="Int. J. Syst. Evol. Microbiol.">
        <title>Labrenzia salina sp. nov., isolated from the rhizosphere of the halophyte Arthrocnemum macrostachyum.</title>
        <authorList>
            <person name="Camacho M."/>
            <person name="Redondo-Gomez S."/>
            <person name="Rodriguez-Llorente I."/>
            <person name="Rohde M."/>
            <person name="Sproer C."/>
            <person name="Schumann P."/>
            <person name="Klenk H.P."/>
            <person name="Montero-Calasanz M.D.C."/>
        </authorList>
    </citation>
    <scope>NUCLEOTIDE SEQUENCE [LARGE SCALE GENOMIC DNA]</scope>
    <source>
        <strain evidence="1 2">DSM 29163</strain>
    </source>
</reference>
<dbReference type="Proteomes" id="UP001300261">
    <property type="component" value="Unassembled WGS sequence"/>
</dbReference>
<name>A0ABT3QXZ2_9HYPH</name>
<keyword evidence="2" id="KW-1185">Reference proteome</keyword>
<dbReference type="EMBL" id="JAPEVI010000003">
    <property type="protein sequence ID" value="MCX2721812.1"/>
    <property type="molecule type" value="Genomic_DNA"/>
</dbReference>
<evidence type="ECO:0000313" key="1">
    <source>
        <dbReference type="EMBL" id="MCX2721812.1"/>
    </source>
</evidence>
<accession>A0ABT3QXZ2</accession>
<proteinExistence type="predicted"/>
<comment type="caution">
    <text evidence="1">The sequence shown here is derived from an EMBL/GenBank/DDBJ whole genome shotgun (WGS) entry which is preliminary data.</text>
</comment>
<dbReference type="RefSeq" id="WP_265961519.1">
    <property type="nucleotide sequence ID" value="NZ_JAPEVI010000003.1"/>
</dbReference>
<organism evidence="1 2">
    <name type="scientific">Roseibium salinum</name>
    <dbReference type="NCBI Taxonomy" id="1604349"/>
    <lineage>
        <taxon>Bacteria</taxon>
        <taxon>Pseudomonadati</taxon>
        <taxon>Pseudomonadota</taxon>
        <taxon>Alphaproteobacteria</taxon>
        <taxon>Hyphomicrobiales</taxon>
        <taxon>Stappiaceae</taxon>
        <taxon>Roseibium</taxon>
    </lineage>
</organism>
<gene>
    <name evidence="1" type="ORF">ON753_05240</name>
</gene>
<evidence type="ECO:0000313" key="2">
    <source>
        <dbReference type="Proteomes" id="UP001300261"/>
    </source>
</evidence>